<sequence>MPITDDIKKTLTDPTPLYALAGAGDLAYEKLREVPGRVEALAADRKGTQEKATAALAEAQARLVDAQAKVSGSVTALPTDLKALQEKAQTFALQQVGRAVELAVKAKETYDELAERGKVAVDRSLGADAVAGAGEAVAERVDAESAEAGELVEGELVEDEAPVAPKRGRSRKSAE</sequence>
<accession>A0ABZ1U2T8</accession>
<evidence type="ECO:0008006" key="4">
    <source>
        <dbReference type="Google" id="ProtNLM"/>
    </source>
</evidence>
<feature type="region of interest" description="Disordered" evidence="1">
    <location>
        <begin position="142"/>
        <end position="175"/>
    </location>
</feature>
<dbReference type="Proteomes" id="UP001432222">
    <property type="component" value="Chromosome"/>
</dbReference>
<dbReference type="EMBL" id="CP108110">
    <property type="protein sequence ID" value="WUQ85488.1"/>
    <property type="molecule type" value="Genomic_DNA"/>
</dbReference>
<dbReference type="RefSeq" id="WP_328956247.1">
    <property type="nucleotide sequence ID" value="NZ_CP108110.1"/>
</dbReference>
<protein>
    <recommendedName>
        <fullName evidence="4">Heparin binding hemagglutinin HbhA</fullName>
    </recommendedName>
</protein>
<feature type="compositionally biased region" description="Basic residues" evidence="1">
    <location>
        <begin position="166"/>
        <end position="175"/>
    </location>
</feature>
<feature type="compositionally biased region" description="Acidic residues" evidence="1">
    <location>
        <begin position="144"/>
        <end position="161"/>
    </location>
</feature>
<organism evidence="2 3">
    <name type="scientific">Kitasatospora purpeofusca</name>
    <dbReference type="NCBI Taxonomy" id="67352"/>
    <lineage>
        <taxon>Bacteria</taxon>
        <taxon>Bacillati</taxon>
        <taxon>Actinomycetota</taxon>
        <taxon>Actinomycetes</taxon>
        <taxon>Kitasatosporales</taxon>
        <taxon>Streptomycetaceae</taxon>
        <taxon>Kitasatospora</taxon>
    </lineage>
</organism>
<reference evidence="2" key="1">
    <citation type="submission" date="2022-10" db="EMBL/GenBank/DDBJ databases">
        <title>The complete genomes of actinobacterial strains from the NBC collection.</title>
        <authorList>
            <person name="Joergensen T.S."/>
            <person name="Alvarez Arevalo M."/>
            <person name="Sterndorff E.B."/>
            <person name="Faurdal D."/>
            <person name="Vuksanovic O."/>
            <person name="Mourched A.-S."/>
            <person name="Charusanti P."/>
            <person name="Shaw S."/>
            <person name="Blin K."/>
            <person name="Weber T."/>
        </authorList>
    </citation>
    <scope>NUCLEOTIDE SEQUENCE</scope>
    <source>
        <strain evidence="2">NBC_00222</strain>
    </source>
</reference>
<name>A0ABZ1U2T8_9ACTN</name>
<evidence type="ECO:0000313" key="2">
    <source>
        <dbReference type="EMBL" id="WUQ85488.1"/>
    </source>
</evidence>
<gene>
    <name evidence="2" type="ORF">OHA16_22500</name>
</gene>
<proteinExistence type="predicted"/>
<keyword evidence="3" id="KW-1185">Reference proteome</keyword>
<evidence type="ECO:0000256" key="1">
    <source>
        <dbReference type="SAM" id="MobiDB-lite"/>
    </source>
</evidence>
<evidence type="ECO:0000313" key="3">
    <source>
        <dbReference type="Proteomes" id="UP001432222"/>
    </source>
</evidence>